<evidence type="ECO:0000256" key="1">
    <source>
        <dbReference type="SAM" id="Phobius"/>
    </source>
</evidence>
<accession>A0A851H9B7</accession>
<protein>
    <submittedName>
        <fullName evidence="2">Uncharacterized protein</fullName>
    </submittedName>
</protein>
<sequence>METQQILSLIVFIINTVIITELVIVTQYSMYQIKKLNKKIKELENTNKPTTNE</sequence>
<comment type="caution">
    <text evidence="2">The sequence shown here is derived from an EMBL/GenBank/DDBJ whole genome shotgun (WGS) entry which is preliminary data.</text>
</comment>
<keyword evidence="1" id="KW-1133">Transmembrane helix</keyword>
<name>A0A851H9B7_9MOLU</name>
<organism evidence="2 3">
    <name type="scientific">Candidatus Phytoplasma pruni</name>
    <dbReference type="NCBI Taxonomy" id="479893"/>
    <lineage>
        <taxon>Bacteria</taxon>
        <taxon>Bacillati</taxon>
        <taxon>Mycoplasmatota</taxon>
        <taxon>Mollicutes</taxon>
        <taxon>Acholeplasmatales</taxon>
        <taxon>Acholeplasmataceae</taxon>
        <taxon>Candidatus Phytoplasma</taxon>
        <taxon>16SrIII (X-disease group)</taxon>
    </lineage>
</organism>
<gene>
    <name evidence="2" type="ORF">HR065_00285</name>
</gene>
<dbReference type="RefSeq" id="WP_178733924.1">
    <property type="nucleotide sequence ID" value="NZ_JABUOH010000008.1"/>
</dbReference>
<keyword evidence="1" id="KW-0472">Membrane</keyword>
<dbReference type="Proteomes" id="UP000568109">
    <property type="component" value="Unassembled WGS sequence"/>
</dbReference>
<proteinExistence type="predicted"/>
<reference evidence="2 3" key="1">
    <citation type="submission" date="2020-06" db="EMBL/GenBank/DDBJ databases">
        <title>Draft genome sequence of Candidatus Phytoplasma pruni (X-disease group, subgroup 16SrIII-B) strain ChTDIII from Argentina.</title>
        <authorList>
            <person name="Fernandez F.D."/>
            <person name="Zuebert C."/>
            <person name="Huettel B."/>
            <person name="Kube M."/>
            <person name="Conci L.R."/>
        </authorList>
    </citation>
    <scope>NUCLEOTIDE SEQUENCE [LARGE SCALE GENOMIC DNA]</scope>
    <source>
        <strain evidence="2 3">ChTDIII</strain>
    </source>
</reference>
<feature type="transmembrane region" description="Helical" evidence="1">
    <location>
        <begin position="6"/>
        <end position="31"/>
    </location>
</feature>
<keyword evidence="3" id="KW-1185">Reference proteome</keyword>
<evidence type="ECO:0000313" key="2">
    <source>
        <dbReference type="EMBL" id="NWN45522.1"/>
    </source>
</evidence>
<dbReference type="AlphaFoldDB" id="A0A851H9B7"/>
<dbReference type="EMBL" id="JABUOH010000008">
    <property type="protein sequence ID" value="NWN45522.1"/>
    <property type="molecule type" value="Genomic_DNA"/>
</dbReference>
<keyword evidence="1" id="KW-0812">Transmembrane</keyword>
<evidence type="ECO:0000313" key="3">
    <source>
        <dbReference type="Proteomes" id="UP000568109"/>
    </source>
</evidence>